<feature type="transmembrane region" description="Helical" evidence="2">
    <location>
        <begin position="250"/>
        <end position="273"/>
    </location>
</feature>
<feature type="region of interest" description="Disordered" evidence="1">
    <location>
        <begin position="159"/>
        <end position="185"/>
    </location>
</feature>
<feature type="transmembrane region" description="Helical" evidence="2">
    <location>
        <begin position="199"/>
        <end position="222"/>
    </location>
</feature>
<comment type="caution">
    <text evidence="4">The sequence shown here is derived from an EMBL/GenBank/DDBJ whole genome shotgun (WGS) entry which is preliminary data.</text>
</comment>
<dbReference type="EMBL" id="SJPX01000001">
    <property type="protein sequence ID" value="TWU58114.1"/>
    <property type="molecule type" value="Genomic_DNA"/>
</dbReference>
<dbReference type="AlphaFoldDB" id="A0A5C6FCT5"/>
<evidence type="ECO:0000259" key="3">
    <source>
        <dbReference type="Pfam" id="PF03703"/>
    </source>
</evidence>
<feature type="transmembrane region" description="Helical" evidence="2">
    <location>
        <begin position="413"/>
        <end position="431"/>
    </location>
</feature>
<protein>
    <submittedName>
        <fullName evidence="4">Bacterial membrane flanked domain protein</fullName>
    </submittedName>
</protein>
<name>A0A5C6FCT5_9BACT</name>
<feature type="transmembrane region" description="Helical" evidence="2">
    <location>
        <begin position="389"/>
        <end position="407"/>
    </location>
</feature>
<feature type="domain" description="YdbS-like PH" evidence="3">
    <location>
        <begin position="432"/>
        <end position="506"/>
    </location>
</feature>
<keyword evidence="2" id="KW-1133">Transmembrane helix</keyword>
<dbReference type="OrthoDB" id="240564at2"/>
<dbReference type="PANTHER" id="PTHR34473:SF2">
    <property type="entry name" value="UPF0699 TRANSMEMBRANE PROTEIN YDBT"/>
    <property type="match status" value="1"/>
</dbReference>
<dbReference type="Pfam" id="PF03703">
    <property type="entry name" value="bPH_2"/>
    <property type="match status" value="3"/>
</dbReference>
<feature type="domain" description="YdbS-like PH" evidence="3">
    <location>
        <begin position="79"/>
        <end position="157"/>
    </location>
</feature>
<evidence type="ECO:0000313" key="4">
    <source>
        <dbReference type="EMBL" id="TWU58114.1"/>
    </source>
</evidence>
<feature type="compositionally biased region" description="Polar residues" evidence="1">
    <location>
        <begin position="159"/>
        <end position="174"/>
    </location>
</feature>
<proteinExistence type="predicted"/>
<dbReference type="PIRSF" id="PIRSF026631">
    <property type="entry name" value="UCP026631"/>
    <property type="match status" value="1"/>
</dbReference>
<dbReference type="Proteomes" id="UP000317977">
    <property type="component" value="Unassembled WGS sequence"/>
</dbReference>
<dbReference type="InterPro" id="IPR005182">
    <property type="entry name" value="YdbS-like_PH"/>
</dbReference>
<evidence type="ECO:0000256" key="1">
    <source>
        <dbReference type="SAM" id="MobiDB-lite"/>
    </source>
</evidence>
<dbReference type="InterPro" id="IPR014529">
    <property type="entry name" value="UCP026631"/>
</dbReference>
<feature type="transmembrane region" description="Helical" evidence="2">
    <location>
        <begin position="58"/>
        <end position="77"/>
    </location>
</feature>
<dbReference type="RefSeq" id="WP_146532897.1">
    <property type="nucleotide sequence ID" value="NZ_SJPX01000001.1"/>
</dbReference>
<organism evidence="4 5">
    <name type="scientific">Rubripirellula reticaptiva</name>
    <dbReference type="NCBI Taxonomy" id="2528013"/>
    <lineage>
        <taxon>Bacteria</taxon>
        <taxon>Pseudomonadati</taxon>
        <taxon>Planctomycetota</taxon>
        <taxon>Planctomycetia</taxon>
        <taxon>Pirellulales</taxon>
        <taxon>Pirellulaceae</taxon>
        <taxon>Rubripirellula</taxon>
    </lineage>
</organism>
<dbReference type="PANTHER" id="PTHR34473">
    <property type="entry name" value="UPF0699 TRANSMEMBRANE PROTEIN YDBS"/>
    <property type="match status" value="1"/>
</dbReference>
<keyword evidence="5" id="KW-1185">Reference proteome</keyword>
<evidence type="ECO:0000313" key="5">
    <source>
        <dbReference type="Proteomes" id="UP000317977"/>
    </source>
</evidence>
<sequence length="524" mass="57987">MSDMPPTSDPPPPSDAIHQLSIAKRLAPVSVLFQLMAMGRQSVLPLVVASWSAVNGNWLIALGVIAASTLGLAFVLVRYFTLRYQIADGELIVTEGLLFRKVRNVPVDRIQNVDLVQNLWHRMFQVAEVRVETASGSEPEATLRVLSLVEVDRLRSEIKTQSNRSRATTASATDDPSDAYDTEPESPSHQLVLAIPTPWLIKAGLASNRGLILFGILTGYIAQQNTRWDQQFDRVAQNIPGQAWTLNPWILIPIAIIAALLVIRLLGVGWYILRFSGYRLDRVGEDFQVSCGLLTKVSATVPRRRIQFISIHRTPLMRWMKLSSIRIETAGGAGKQGEDAASTVTRRWFVPVIPDARLAEVLDHIRTGLVINEPTVNWTTASPRAGRRLLRLAILGSILAATIGFLSLGNGGILLGVIVGVAIVAWSRIYLRFLGYHRFNDGVMFRSGAWNRKTSVTFFDRIQTLDIKTSPFDRRWSMGRLSIDTAAAGPADHPIVFPMMDIGQAKSEFAILSKHSANSPMSWD</sequence>
<gene>
    <name evidence="4" type="ORF">Poly59_10230</name>
</gene>
<keyword evidence="2" id="KW-0812">Transmembrane</keyword>
<feature type="compositionally biased region" description="Acidic residues" evidence="1">
    <location>
        <begin position="175"/>
        <end position="184"/>
    </location>
</feature>
<feature type="domain" description="YdbS-like PH" evidence="3">
    <location>
        <begin position="285"/>
        <end position="340"/>
    </location>
</feature>
<reference evidence="4 5" key="1">
    <citation type="submission" date="2019-02" db="EMBL/GenBank/DDBJ databases">
        <title>Deep-cultivation of Planctomycetes and their phenomic and genomic characterization uncovers novel biology.</title>
        <authorList>
            <person name="Wiegand S."/>
            <person name="Jogler M."/>
            <person name="Boedeker C."/>
            <person name="Pinto D."/>
            <person name="Vollmers J."/>
            <person name="Rivas-Marin E."/>
            <person name="Kohn T."/>
            <person name="Peeters S.H."/>
            <person name="Heuer A."/>
            <person name="Rast P."/>
            <person name="Oberbeckmann S."/>
            <person name="Bunk B."/>
            <person name="Jeske O."/>
            <person name="Meyerdierks A."/>
            <person name="Storesund J.E."/>
            <person name="Kallscheuer N."/>
            <person name="Luecker S."/>
            <person name="Lage O.M."/>
            <person name="Pohl T."/>
            <person name="Merkel B.J."/>
            <person name="Hornburger P."/>
            <person name="Mueller R.-W."/>
            <person name="Bruemmer F."/>
            <person name="Labrenz M."/>
            <person name="Spormann A.M."/>
            <person name="Op Den Camp H."/>
            <person name="Overmann J."/>
            <person name="Amann R."/>
            <person name="Jetten M.S.M."/>
            <person name="Mascher T."/>
            <person name="Medema M.H."/>
            <person name="Devos D.P."/>
            <person name="Kaster A.-K."/>
            <person name="Ovreas L."/>
            <person name="Rohde M."/>
            <person name="Galperin M.Y."/>
            <person name="Jogler C."/>
        </authorList>
    </citation>
    <scope>NUCLEOTIDE SEQUENCE [LARGE SCALE GENOMIC DNA]</scope>
    <source>
        <strain evidence="4 5">Poly59</strain>
    </source>
</reference>
<accession>A0A5C6FCT5</accession>
<evidence type="ECO:0000256" key="2">
    <source>
        <dbReference type="SAM" id="Phobius"/>
    </source>
</evidence>
<keyword evidence="2" id="KW-0472">Membrane</keyword>